<dbReference type="SUPFAM" id="SSF63411">
    <property type="entry name" value="LuxS/MPP-like metallohydrolase"/>
    <property type="match status" value="2"/>
</dbReference>
<evidence type="ECO:0000256" key="2">
    <source>
        <dbReference type="RuleBase" id="RU004447"/>
    </source>
</evidence>
<dbReference type="GO" id="GO:0046872">
    <property type="term" value="F:metal ion binding"/>
    <property type="evidence" value="ECO:0007669"/>
    <property type="project" value="InterPro"/>
</dbReference>
<dbReference type="InterPro" id="IPR050361">
    <property type="entry name" value="MPP/UQCRC_Complex"/>
</dbReference>
<dbReference type="PROSITE" id="PS00143">
    <property type="entry name" value="INSULINASE"/>
    <property type="match status" value="1"/>
</dbReference>
<organism evidence="5 6">
    <name type="scientific">Paraclostridium sordellii</name>
    <name type="common">Clostridium sordellii</name>
    <dbReference type="NCBI Taxonomy" id="1505"/>
    <lineage>
        <taxon>Bacteria</taxon>
        <taxon>Bacillati</taxon>
        <taxon>Bacillota</taxon>
        <taxon>Clostridia</taxon>
        <taxon>Peptostreptococcales</taxon>
        <taxon>Peptostreptococcaceae</taxon>
        <taxon>Paraclostridium</taxon>
    </lineage>
</organism>
<dbReference type="FunFam" id="3.30.830.10:FF:000008">
    <property type="entry name" value="Mitochondrial-processing peptidase subunit beta"/>
    <property type="match status" value="1"/>
</dbReference>
<dbReference type="EMBL" id="CDNY01000003">
    <property type="protein sequence ID" value="CEO32328.1"/>
    <property type="molecule type" value="Genomic_DNA"/>
</dbReference>
<evidence type="ECO:0000313" key="6">
    <source>
        <dbReference type="Proteomes" id="UP000049685"/>
    </source>
</evidence>
<dbReference type="Pfam" id="PF00675">
    <property type="entry name" value="Peptidase_M16"/>
    <property type="match status" value="1"/>
</dbReference>
<dbReference type="AlphaFoldDB" id="A0A9P1P8N8"/>
<dbReference type="Proteomes" id="UP000049685">
    <property type="component" value="Unassembled WGS sequence"/>
</dbReference>
<evidence type="ECO:0000259" key="3">
    <source>
        <dbReference type="Pfam" id="PF00675"/>
    </source>
</evidence>
<dbReference type="InterPro" id="IPR001431">
    <property type="entry name" value="Pept_M16_Zn_BS"/>
</dbReference>
<dbReference type="PANTHER" id="PTHR11851:SF49">
    <property type="entry name" value="MITOCHONDRIAL-PROCESSING PEPTIDASE SUBUNIT ALPHA"/>
    <property type="match status" value="1"/>
</dbReference>
<feature type="domain" description="Peptidase M16 C-terminal" evidence="4">
    <location>
        <begin position="166"/>
        <end position="340"/>
    </location>
</feature>
<dbReference type="PANTHER" id="PTHR11851">
    <property type="entry name" value="METALLOPROTEASE"/>
    <property type="match status" value="1"/>
</dbReference>
<name>A0A9P1P8N8_PARSO</name>
<dbReference type="Pfam" id="PF05193">
    <property type="entry name" value="Peptidase_M16_C"/>
    <property type="match status" value="1"/>
</dbReference>
<reference evidence="6" key="1">
    <citation type="submission" date="2015-01" db="EMBL/GenBank/DDBJ databases">
        <authorList>
            <person name="Aslett A.Martin."/>
            <person name="De Silva Nishadi"/>
        </authorList>
    </citation>
    <scope>NUCLEOTIDE SEQUENCE [LARGE SCALE GENOMIC DNA]</scope>
    <source>
        <strain evidence="6">UMC4404</strain>
    </source>
</reference>
<comment type="similarity">
    <text evidence="1 2">Belongs to the peptidase M16 family.</text>
</comment>
<protein>
    <submittedName>
        <fullName evidence="5">M16 family peptidase</fullName>
        <ecNumber evidence="5">3.4.24.55</ecNumber>
    </submittedName>
</protein>
<keyword evidence="5" id="KW-0378">Hydrolase</keyword>
<dbReference type="GO" id="GO:0004222">
    <property type="term" value="F:metalloendopeptidase activity"/>
    <property type="evidence" value="ECO:0007669"/>
    <property type="project" value="UniProtKB-EC"/>
</dbReference>
<dbReference type="Gene3D" id="3.30.830.10">
    <property type="entry name" value="Metalloenzyme, LuxS/M16 peptidase-like"/>
    <property type="match status" value="2"/>
</dbReference>
<dbReference type="InterPro" id="IPR011249">
    <property type="entry name" value="Metalloenz_LuxS/M16"/>
</dbReference>
<dbReference type="InterPro" id="IPR011765">
    <property type="entry name" value="Pept_M16_N"/>
</dbReference>
<feature type="domain" description="Peptidase M16 N-terminal" evidence="3">
    <location>
        <begin position="14"/>
        <end position="159"/>
    </location>
</feature>
<dbReference type="InterPro" id="IPR007863">
    <property type="entry name" value="Peptidase_M16_C"/>
</dbReference>
<accession>A0A9P1P8N8</accession>
<dbReference type="GO" id="GO:0006508">
    <property type="term" value="P:proteolysis"/>
    <property type="evidence" value="ECO:0007669"/>
    <property type="project" value="InterPro"/>
</dbReference>
<evidence type="ECO:0000256" key="1">
    <source>
        <dbReference type="ARBA" id="ARBA00007261"/>
    </source>
</evidence>
<dbReference type="EC" id="3.4.24.55" evidence="5"/>
<dbReference type="RefSeq" id="WP_057557272.1">
    <property type="nucleotide sequence ID" value="NZ_CDNY01000003.1"/>
</dbReference>
<comment type="caution">
    <text evidence="5">The sequence shown here is derived from an EMBL/GenBank/DDBJ whole genome shotgun (WGS) entry which is preliminary data.</text>
</comment>
<gene>
    <name evidence="5" type="primary">ptrA</name>
    <name evidence="5" type="ORF">UMC4404_03081</name>
</gene>
<sequence>MYKIHTLDNGLTIVGEEIPYLKSITLGVWVNAGSRIESEKLSGISHFIEHMLFKGTKNRTSKEIASTIDNLGGQINAFTSKECTCYYVKLLDEHIDIGLDILSDMFLNPLFDKEDIEKERQVILEELKMYEDSPEDLVYDLLMEGVYKTDALGGNIIGTKESLDNMNREIISDYFEKYYVASNSVISISGNFKFEEIVKLIEEKFKNLNKGDVNIEITTPEFHPCFIARNKDTEQVNLAISLKAIPLEDREDAYALSIINNIFGGSISSRLFQNIRENKGLVYSIYSAPSLYRKSGELGIYASMSNENLKKVYNLVLEEIDNIRENHLTEEEIRESKEQLKGSYILGLESTSSRMMSIGKSMLLTKKVKDPNDIIESINNIEKARIDLIIDKVFNKENIGICIVGRDVESITLD</sequence>
<proteinExistence type="inferred from homology"/>
<evidence type="ECO:0000313" key="5">
    <source>
        <dbReference type="EMBL" id="CEO32328.1"/>
    </source>
</evidence>
<evidence type="ECO:0000259" key="4">
    <source>
        <dbReference type="Pfam" id="PF05193"/>
    </source>
</evidence>